<gene>
    <name evidence="8" type="ORF">B0W44_10805</name>
</gene>
<keyword evidence="5 6" id="KW-0472">Membrane</keyword>
<dbReference type="Pfam" id="PF07690">
    <property type="entry name" value="MFS_1"/>
    <property type="match status" value="1"/>
</dbReference>
<dbReference type="GO" id="GO:0022857">
    <property type="term" value="F:transmembrane transporter activity"/>
    <property type="evidence" value="ECO:0007669"/>
    <property type="project" value="InterPro"/>
</dbReference>
<dbReference type="CDD" id="cd17490">
    <property type="entry name" value="MFS_YxlH_like"/>
    <property type="match status" value="1"/>
</dbReference>
<evidence type="ECO:0000256" key="3">
    <source>
        <dbReference type="ARBA" id="ARBA00022692"/>
    </source>
</evidence>
<dbReference type="GO" id="GO:0005886">
    <property type="term" value="C:plasma membrane"/>
    <property type="evidence" value="ECO:0007669"/>
    <property type="project" value="UniProtKB-SubCell"/>
</dbReference>
<sequence>MKGNGFLDTTRSKNRISIRDHIVFISVTFVYWFSMYIYVPVLPTYLESLGATYTFIGIVLGSYGVMQVLIRLPIGIFSDLMKARRPFIILGLVTSVLSCVGFVLSDGLGWALGFRTLSGVAASTWVTFTVLYSNFFSKEGSTQSMSIMQFVTVTAQVISMGVSGVLVKRWGLEFPFLIGGILGFMGLALSFFIKEPVGDEAKSLMRMKDVPKVVRNPLLVKVSLLSAFAHCVLFITVFGYTTPYALNLGVEEGELGYISFAFLIPHAIASLFSGRKIVPVLGQWMTLTIGFLGSAVFTCMIPLVDHYGWLCLTQSFNGFFLGLTFPLLLSMAIQSVPREKQATAMGFYQSVFAAGIFLGPFLAGVLNHMFGLKGGFFLAATLGFIAVGISYVERNNFKYSVDNDVKA</sequence>
<feature type="domain" description="Major facilitator superfamily (MFS) profile" evidence="7">
    <location>
        <begin position="20"/>
        <end position="398"/>
    </location>
</feature>
<keyword evidence="3 6" id="KW-0812">Transmembrane</keyword>
<accession>A0A1U9K835</accession>
<evidence type="ECO:0000313" key="9">
    <source>
        <dbReference type="Proteomes" id="UP000188603"/>
    </source>
</evidence>
<name>A0A1U9K835_9BACL</name>
<comment type="subcellular location">
    <subcellularLocation>
        <location evidence="1">Cell membrane</location>
        <topology evidence="1">Multi-pass membrane protein</topology>
    </subcellularLocation>
</comment>
<organism evidence="8 9">
    <name type="scientific">Novibacillus thermophilus</name>
    <dbReference type="NCBI Taxonomy" id="1471761"/>
    <lineage>
        <taxon>Bacteria</taxon>
        <taxon>Bacillati</taxon>
        <taxon>Bacillota</taxon>
        <taxon>Bacilli</taxon>
        <taxon>Bacillales</taxon>
        <taxon>Thermoactinomycetaceae</taxon>
        <taxon>Novibacillus</taxon>
    </lineage>
</organism>
<dbReference type="AlphaFoldDB" id="A0A1U9K835"/>
<dbReference type="Gene3D" id="1.20.1250.20">
    <property type="entry name" value="MFS general substrate transporter like domains"/>
    <property type="match status" value="1"/>
</dbReference>
<dbReference type="OrthoDB" id="9607at2"/>
<dbReference type="SUPFAM" id="SSF103473">
    <property type="entry name" value="MFS general substrate transporter"/>
    <property type="match status" value="1"/>
</dbReference>
<feature type="transmembrane region" description="Helical" evidence="6">
    <location>
        <begin position="372"/>
        <end position="392"/>
    </location>
</feature>
<evidence type="ECO:0000256" key="1">
    <source>
        <dbReference type="ARBA" id="ARBA00004651"/>
    </source>
</evidence>
<reference evidence="8 9" key="1">
    <citation type="journal article" date="2015" name="Int. J. Syst. Evol. Microbiol.">
        <title>Novibacillus thermophilus gen. nov., sp. nov., a Gram-staining-negative and moderately thermophilic member of the family Thermoactinomycetaceae.</title>
        <authorList>
            <person name="Yang G."/>
            <person name="Chen J."/>
            <person name="Zhou S."/>
        </authorList>
    </citation>
    <scope>NUCLEOTIDE SEQUENCE [LARGE SCALE GENOMIC DNA]</scope>
    <source>
        <strain evidence="8 9">SG-1</strain>
    </source>
</reference>
<feature type="transmembrane region" description="Helical" evidence="6">
    <location>
        <begin position="345"/>
        <end position="366"/>
    </location>
</feature>
<feature type="transmembrane region" description="Helical" evidence="6">
    <location>
        <begin position="116"/>
        <end position="135"/>
    </location>
</feature>
<dbReference type="PROSITE" id="PS50850">
    <property type="entry name" value="MFS"/>
    <property type="match status" value="1"/>
</dbReference>
<evidence type="ECO:0000256" key="4">
    <source>
        <dbReference type="ARBA" id="ARBA00022989"/>
    </source>
</evidence>
<keyword evidence="9" id="KW-1185">Reference proteome</keyword>
<dbReference type="KEGG" id="ntr:B0W44_10805"/>
<feature type="transmembrane region" description="Helical" evidence="6">
    <location>
        <begin position="255"/>
        <end position="272"/>
    </location>
</feature>
<dbReference type="InterPro" id="IPR020846">
    <property type="entry name" value="MFS_dom"/>
</dbReference>
<feature type="transmembrane region" description="Helical" evidence="6">
    <location>
        <begin position="51"/>
        <end position="74"/>
    </location>
</feature>
<dbReference type="Proteomes" id="UP000188603">
    <property type="component" value="Chromosome"/>
</dbReference>
<feature type="transmembrane region" description="Helical" evidence="6">
    <location>
        <begin position="174"/>
        <end position="197"/>
    </location>
</feature>
<feature type="transmembrane region" description="Helical" evidence="6">
    <location>
        <begin position="86"/>
        <end position="104"/>
    </location>
</feature>
<keyword evidence="2" id="KW-0813">Transport</keyword>
<evidence type="ECO:0000256" key="6">
    <source>
        <dbReference type="SAM" id="Phobius"/>
    </source>
</evidence>
<feature type="transmembrane region" description="Helical" evidence="6">
    <location>
        <begin position="316"/>
        <end position="333"/>
    </location>
</feature>
<proteinExistence type="predicted"/>
<feature type="transmembrane region" description="Helical" evidence="6">
    <location>
        <begin position="284"/>
        <end position="304"/>
    </location>
</feature>
<dbReference type="PANTHER" id="PTHR23506">
    <property type="entry name" value="GH10249P"/>
    <property type="match status" value="1"/>
</dbReference>
<keyword evidence="4 6" id="KW-1133">Transmembrane helix</keyword>
<dbReference type="InterPro" id="IPR050930">
    <property type="entry name" value="MFS_Vesicular_Transporter"/>
</dbReference>
<feature type="transmembrane region" description="Helical" evidence="6">
    <location>
        <begin position="218"/>
        <end position="240"/>
    </location>
</feature>
<feature type="transmembrane region" description="Helical" evidence="6">
    <location>
        <begin position="147"/>
        <end position="168"/>
    </location>
</feature>
<dbReference type="InterPro" id="IPR036259">
    <property type="entry name" value="MFS_trans_sf"/>
</dbReference>
<dbReference type="EMBL" id="CP019699">
    <property type="protein sequence ID" value="AQS56180.1"/>
    <property type="molecule type" value="Genomic_DNA"/>
</dbReference>
<protein>
    <submittedName>
        <fullName evidence="8">MFS transporter</fullName>
    </submittedName>
</protein>
<evidence type="ECO:0000256" key="5">
    <source>
        <dbReference type="ARBA" id="ARBA00023136"/>
    </source>
</evidence>
<evidence type="ECO:0000259" key="7">
    <source>
        <dbReference type="PROSITE" id="PS50850"/>
    </source>
</evidence>
<dbReference type="STRING" id="1471761.B0W44_10805"/>
<feature type="transmembrane region" description="Helical" evidence="6">
    <location>
        <begin position="21"/>
        <end position="39"/>
    </location>
</feature>
<dbReference type="InterPro" id="IPR011701">
    <property type="entry name" value="MFS"/>
</dbReference>
<dbReference type="PANTHER" id="PTHR23506:SF23">
    <property type="entry name" value="GH10249P"/>
    <property type="match status" value="1"/>
</dbReference>
<evidence type="ECO:0000256" key="2">
    <source>
        <dbReference type="ARBA" id="ARBA00022448"/>
    </source>
</evidence>
<dbReference type="RefSeq" id="WP_077720041.1">
    <property type="nucleotide sequence ID" value="NZ_CP019699.1"/>
</dbReference>
<evidence type="ECO:0000313" key="8">
    <source>
        <dbReference type="EMBL" id="AQS56180.1"/>
    </source>
</evidence>